<evidence type="ECO:0000259" key="3">
    <source>
        <dbReference type="Pfam" id="PF25591"/>
    </source>
</evidence>
<feature type="transmembrane region" description="Helical" evidence="2">
    <location>
        <begin position="147"/>
        <end position="168"/>
    </location>
</feature>
<keyword evidence="2" id="KW-0472">Membrane</keyword>
<dbReference type="Proteomes" id="UP000638043">
    <property type="component" value="Unassembled WGS sequence"/>
</dbReference>
<feature type="region of interest" description="Disordered" evidence="1">
    <location>
        <begin position="1"/>
        <end position="32"/>
    </location>
</feature>
<protein>
    <recommendedName>
        <fullName evidence="3">Leucine rich repeat variant domain-containing protein</fullName>
    </recommendedName>
</protein>
<evidence type="ECO:0000256" key="1">
    <source>
        <dbReference type="SAM" id="MobiDB-lite"/>
    </source>
</evidence>
<proteinExistence type="predicted"/>
<evidence type="ECO:0000313" key="5">
    <source>
        <dbReference type="Proteomes" id="UP000638043"/>
    </source>
</evidence>
<dbReference type="InterPro" id="IPR057893">
    <property type="entry name" value="LRV_2"/>
</dbReference>
<organism evidence="4 5">
    <name type="scientific">Microbacterium nanhaiense</name>
    <dbReference type="NCBI Taxonomy" id="1301026"/>
    <lineage>
        <taxon>Bacteria</taxon>
        <taxon>Bacillati</taxon>
        <taxon>Actinomycetota</taxon>
        <taxon>Actinomycetes</taxon>
        <taxon>Micrococcales</taxon>
        <taxon>Microbacteriaceae</taxon>
        <taxon>Microbacterium</taxon>
    </lineage>
</organism>
<feature type="region of interest" description="Disordered" evidence="1">
    <location>
        <begin position="80"/>
        <end position="141"/>
    </location>
</feature>
<comment type="caution">
    <text evidence="4">The sequence shown here is derived from an EMBL/GenBank/DDBJ whole genome shotgun (WGS) entry which is preliminary data.</text>
</comment>
<keyword evidence="5" id="KW-1185">Reference proteome</keyword>
<dbReference type="EMBL" id="BMMQ01000002">
    <property type="protein sequence ID" value="GGO61835.1"/>
    <property type="molecule type" value="Genomic_DNA"/>
</dbReference>
<reference evidence="5" key="1">
    <citation type="journal article" date="2019" name="Int. J. Syst. Evol. Microbiol.">
        <title>The Global Catalogue of Microorganisms (GCM) 10K type strain sequencing project: providing services to taxonomists for standard genome sequencing and annotation.</title>
        <authorList>
            <consortium name="The Broad Institute Genomics Platform"/>
            <consortium name="The Broad Institute Genome Sequencing Center for Infectious Disease"/>
            <person name="Wu L."/>
            <person name="Ma J."/>
        </authorList>
    </citation>
    <scope>NUCLEOTIDE SEQUENCE [LARGE SCALE GENOMIC DNA]</scope>
    <source>
        <strain evidence="5">CGMCC 4.7181</strain>
    </source>
</reference>
<accession>A0ABQ2N083</accession>
<dbReference type="Pfam" id="PF25591">
    <property type="entry name" value="LRV_2"/>
    <property type="match status" value="1"/>
</dbReference>
<evidence type="ECO:0000256" key="2">
    <source>
        <dbReference type="SAM" id="Phobius"/>
    </source>
</evidence>
<feature type="domain" description="Leucine rich repeat variant" evidence="3">
    <location>
        <begin position="26"/>
        <end position="81"/>
    </location>
</feature>
<gene>
    <name evidence="4" type="ORF">GCM10010910_10580</name>
</gene>
<feature type="compositionally biased region" description="Low complexity" evidence="1">
    <location>
        <begin position="101"/>
        <end position="137"/>
    </location>
</feature>
<name>A0ABQ2N083_9MICO</name>
<evidence type="ECO:0000313" key="4">
    <source>
        <dbReference type="EMBL" id="GGO61835.1"/>
    </source>
</evidence>
<keyword evidence="2" id="KW-0812">Transmembrane</keyword>
<sequence length="571" mass="59946">MAGIRRQRLSPTEGIVAMSDQTSPDHELRDPNTPAERLAAIASTHPELGADVARHPNAYDGLLDWLSRYGDDAARAAVAERRQTGTGGAEAAPGHATASIPAGEPVVPAADPVVPSSAPTVPAAAGSSAAAGDAPAGEPRRASKKGLTIGLIAGGLVVVLGGGTVWAVNAIFGGEKSPEAAAEKVFEGALSLDPIALYTAMAPSEAKPLKDALEQLNDLPTSSEEDAKDVQETLQAVLDAIDVTTEGLEYRADSLMEGVSRVSLVNGSLEIDADTAELGDALRDFLEVSMRYSLEQSGYYSEEEIDELLDEQLDEQVDYMIDSLADELPIEVDFAETWGEQLDDMQSRDIDEDDALVGQGYPFSVIAVDEGGWYTSPILTVTDLIVGERLIASGATYGDALIEAERFGSPEDAAHGLADGVEAFASRGDHEALAAALPVAERRALSLYGPALDDMSSDEGASLSDFDVEIVKGDGLTGLLISDLDILDNGEVVGTYDHPCFEDAAYGGQSCIDDIPALKTLGLDEALPIAIKEDGGWFVSPTATVGNALAIVTARLSELIEDDELDKLFEF</sequence>
<keyword evidence="2" id="KW-1133">Transmembrane helix</keyword>